<feature type="transmembrane region" description="Helical" evidence="1">
    <location>
        <begin position="109"/>
        <end position="142"/>
    </location>
</feature>
<accession>A0A819YXR5</accession>
<keyword evidence="1" id="KW-1133">Transmembrane helix</keyword>
<evidence type="ECO:0000256" key="1">
    <source>
        <dbReference type="SAM" id="Phobius"/>
    </source>
</evidence>
<feature type="transmembrane region" description="Helical" evidence="1">
    <location>
        <begin position="148"/>
        <end position="172"/>
    </location>
</feature>
<name>A0A819YXR5_9BILA</name>
<dbReference type="EMBL" id="CAJOBD010011093">
    <property type="protein sequence ID" value="CAF4162437.1"/>
    <property type="molecule type" value="Genomic_DNA"/>
</dbReference>
<evidence type="ECO:0000313" key="2">
    <source>
        <dbReference type="EMBL" id="CAF4162437.1"/>
    </source>
</evidence>
<organism evidence="2 3">
    <name type="scientific">Rotaria sordida</name>
    <dbReference type="NCBI Taxonomy" id="392033"/>
    <lineage>
        <taxon>Eukaryota</taxon>
        <taxon>Metazoa</taxon>
        <taxon>Spiralia</taxon>
        <taxon>Gnathifera</taxon>
        <taxon>Rotifera</taxon>
        <taxon>Eurotatoria</taxon>
        <taxon>Bdelloidea</taxon>
        <taxon>Philodinida</taxon>
        <taxon>Philodinidae</taxon>
        <taxon>Rotaria</taxon>
    </lineage>
</organism>
<gene>
    <name evidence="2" type="ORF">JBS370_LOCUS34578</name>
</gene>
<comment type="caution">
    <text evidence="2">The sequence shown here is derived from an EMBL/GenBank/DDBJ whole genome shotgun (WGS) entry which is preliminary data.</text>
</comment>
<keyword evidence="1" id="KW-0812">Transmembrane</keyword>
<reference evidence="2" key="1">
    <citation type="submission" date="2021-02" db="EMBL/GenBank/DDBJ databases">
        <authorList>
            <person name="Nowell W R."/>
        </authorList>
    </citation>
    <scope>NUCLEOTIDE SEQUENCE</scope>
</reference>
<feature type="transmembrane region" description="Helical" evidence="1">
    <location>
        <begin position="81"/>
        <end position="102"/>
    </location>
</feature>
<proteinExistence type="predicted"/>
<keyword evidence="1" id="KW-0472">Membrane</keyword>
<sequence>MRFEQINEKAPIVPMQPLQSTTKQEYAPTITITKTRRTLLILLGIHMVLALFYFIERIVVLAKYHNVHKDARNPNVPTSNIGNVISGAILIVYLILYIVMVVKYVRIGILIFAWLGILELVGLVILIVFAIVAIATFSAVLHDTGVGLAFSVTLLIIAVLTFIFTVSVYFICSFSFHIDRCQTNIQMEVFIKEPSEHSHVPDPNRLHIVRLKNKLKERSASSDEGGTTILFDVLHKVPLSVSANLSTNEALLQTIHRERPAIQLDHNGCLPLIRGRNEPNFSGSSSVRSD</sequence>
<feature type="transmembrane region" description="Helical" evidence="1">
    <location>
        <begin position="39"/>
        <end position="61"/>
    </location>
</feature>
<protein>
    <submittedName>
        <fullName evidence="2">Uncharacterized protein</fullName>
    </submittedName>
</protein>
<dbReference type="AlphaFoldDB" id="A0A819YXR5"/>
<dbReference type="Proteomes" id="UP000663836">
    <property type="component" value="Unassembled WGS sequence"/>
</dbReference>
<evidence type="ECO:0000313" key="3">
    <source>
        <dbReference type="Proteomes" id="UP000663836"/>
    </source>
</evidence>